<dbReference type="KEGG" id="mya:MORIYA_1783"/>
<evidence type="ECO:0000313" key="1">
    <source>
        <dbReference type="EMBL" id="SQD78261.1"/>
    </source>
</evidence>
<reference evidence="2" key="1">
    <citation type="submission" date="2018-05" db="EMBL/GenBank/DDBJ databases">
        <authorList>
            <person name="Cea G.-C."/>
            <person name="William W."/>
        </authorList>
    </citation>
    <scope>NUCLEOTIDE SEQUENCE [LARGE SCALE GENOMIC DNA]</scope>
    <source>
        <strain evidence="2">DB21MT 5</strain>
    </source>
</reference>
<evidence type="ECO:0000313" key="2">
    <source>
        <dbReference type="Proteomes" id="UP000250163"/>
    </source>
</evidence>
<organism evidence="1 2">
    <name type="scientific">Moritella yayanosii</name>
    <dbReference type="NCBI Taxonomy" id="69539"/>
    <lineage>
        <taxon>Bacteria</taxon>
        <taxon>Pseudomonadati</taxon>
        <taxon>Pseudomonadota</taxon>
        <taxon>Gammaproteobacteria</taxon>
        <taxon>Alteromonadales</taxon>
        <taxon>Moritellaceae</taxon>
        <taxon>Moritella</taxon>
    </lineage>
</organism>
<dbReference type="EMBL" id="LS483250">
    <property type="protein sequence ID" value="SQD78261.1"/>
    <property type="molecule type" value="Genomic_DNA"/>
</dbReference>
<dbReference type="Proteomes" id="UP000250163">
    <property type="component" value="Chromosome MORIYA"/>
</dbReference>
<sequence length="99" mass="11386">MKFSARAVEQEELEAATNKVETLINDYVASLLTASTALEREWNSVLKLSQEDSVFYTRDQLVERAEHLNSSRLTLTYVWLTKATFVVRKKSRKGSSPRF</sequence>
<dbReference type="RefSeq" id="WP_232011558.1">
    <property type="nucleotide sequence ID" value="NZ_LS483250.1"/>
</dbReference>
<dbReference type="AlphaFoldDB" id="A0A330LQL9"/>
<proteinExistence type="predicted"/>
<accession>A0A330LQL9</accession>
<protein>
    <submittedName>
        <fullName evidence="1">Uncharacterized protein</fullName>
    </submittedName>
</protein>
<gene>
    <name evidence="1" type="ORF">MORIYA_1783</name>
</gene>
<name>A0A330LQL9_9GAMM</name>
<keyword evidence="2" id="KW-1185">Reference proteome</keyword>